<accession>A0A397VMX8</accession>
<dbReference type="Proteomes" id="UP000266673">
    <property type="component" value="Unassembled WGS sequence"/>
</dbReference>
<reference evidence="2 3" key="1">
    <citation type="submission" date="2018-06" db="EMBL/GenBank/DDBJ databases">
        <title>Comparative genomics reveals the genomic features of Rhizophagus irregularis, R. cerebriforme, R. diaphanum and Gigaspora rosea, and their symbiotic lifestyle signature.</title>
        <authorList>
            <person name="Morin E."/>
            <person name="San Clemente H."/>
            <person name="Chen E.C.H."/>
            <person name="De La Providencia I."/>
            <person name="Hainaut M."/>
            <person name="Kuo A."/>
            <person name="Kohler A."/>
            <person name="Murat C."/>
            <person name="Tang N."/>
            <person name="Roy S."/>
            <person name="Loubradou J."/>
            <person name="Henrissat B."/>
            <person name="Grigoriev I.V."/>
            <person name="Corradi N."/>
            <person name="Roux C."/>
            <person name="Martin F.M."/>
        </authorList>
    </citation>
    <scope>NUCLEOTIDE SEQUENCE [LARGE SCALE GENOMIC DNA]</scope>
    <source>
        <strain evidence="2 3">DAOM 194757</strain>
    </source>
</reference>
<evidence type="ECO:0000313" key="3">
    <source>
        <dbReference type="Proteomes" id="UP000266673"/>
    </source>
</evidence>
<keyword evidence="3" id="KW-1185">Reference proteome</keyword>
<gene>
    <name evidence="2" type="ORF">C2G38_2170110</name>
</gene>
<organism evidence="2 3">
    <name type="scientific">Gigaspora rosea</name>
    <dbReference type="NCBI Taxonomy" id="44941"/>
    <lineage>
        <taxon>Eukaryota</taxon>
        <taxon>Fungi</taxon>
        <taxon>Fungi incertae sedis</taxon>
        <taxon>Mucoromycota</taxon>
        <taxon>Glomeromycotina</taxon>
        <taxon>Glomeromycetes</taxon>
        <taxon>Diversisporales</taxon>
        <taxon>Gigasporaceae</taxon>
        <taxon>Gigaspora</taxon>
    </lineage>
</organism>
<protein>
    <submittedName>
        <fullName evidence="2">Uncharacterized protein</fullName>
    </submittedName>
</protein>
<evidence type="ECO:0000256" key="1">
    <source>
        <dbReference type="SAM" id="MobiDB-lite"/>
    </source>
</evidence>
<name>A0A397VMX8_9GLOM</name>
<evidence type="ECO:0000313" key="2">
    <source>
        <dbReference type="EMBL" id="RIB23864.1"/>
    </source>
</evidence>
<proteinExistence type="predicted"/>
<dbReference type="AlphaFoldDB" id="A0A397VMX8"/>
<feature type="compositionally biased region" description="Polar residues" evidence="1">
    <location>
        <begin position="13"/>
        <end position="23"/>
    </location>
</feature>
<feature type="region of interest" description="Disordered" evidence="1">
    <location>
        <begin position="48"/>
        <end position="80"/>
    </location>
</feature>
<feature type="region of interest" description="Disordered" evidence="1">
    <location>
        <begin position="1"/>
        <end position="30"/>
    </location>
</feature>
<dbReference type="EMBL" id="QKWP01000241">
    <property type="protein sequence ID" value="RIB23864.1"/>
    <property type="molecule type" value="Genomic_DNA"/>
</dbReference>
<comment type="caution">
    <text evidence="2">The sequence shown here is derived from an EMBL/GenBank/DDBJ whole genome shotgun (WGS) entry which is preliminary data.</text>
</comment>
<sequence length="139" mass="15701">MSRTSRPDCPPSVSVSHDNTAANHITEGNGWYEEEEFEVYLAITPNEIDSQEAGAMPQDPTTTQSNSIEDQANATRRPILDEGFARRMEYQDLIMDVVMESEGGAECMVVEEALRPEYKEVLEDLTGEVEWDDDKKLKK</sequence>
<feature type="compositionally biased region" description="Polar residues" evidence="1">
    <location>
        <begin position="59"/>
        <end position="74"/>
    </location>
</feature>